<protein>
    <recommendedName>
        <fullName evidence="9">DUF300-domain-containing protein</fullName>
    </recommendedName>
</protein>
<evidence type="ECO:0000256" key="5">
    <source>
        <dbReference type="SAM" id="MobiDB-lite"/>
    </source>
</evidence>
<dbReference type="EMBL" id="ML991786">
    <property type="protein sequence ID" value="KAF2236259.1"/>
    <property type="molecule type" value="Genomic_DNA"/>
</dbReference>
<proteinExistence type="predicted"/>
<dbReference type="Proteomes" id="UP000800092">
    <property type="component" value="Unassembled WGS sequence"/>
</dbReference>
<feature type="transmembrane region" description="Helical" evidence="6">
    <location>
        <begin position="205"/>
        <end position="225"/>
    </location>
</feature>
<dbReference type="AlphaFoldDB" id="A0A6A6HEI4"/>
<evidence type="ECO:0000256" key="4">
    <source>
        <dbReference type="ARBA" id="ARBA00023136"/>
    </source>
</evidence>
<evidence type="ECO:0000313" key="7">
    <source>
        <dbReference type="EMBL" id="KAF2236259.1"/>
    </source>
</evidence>
<evidence type="ECO:0008006" key="9">
    <source>
        <dbReference type="Google" id="ProtNLM"/>
    </source>
</evidence>
<dbReference type="OrthoDB" id="5348404at2759"/>
<evidence type="ECO:0000256" key="3">
    <source>
        <dbReference type="ARBA" id="ARBA00022989"/>
    </source>
</evidence>
<feature type="transmembrane region" description="Helical" evidence="6">
    <location>
        <begin position="173"/>
        <end position="193"/>
    </location>
</feature>
<dbReference type="InterPro" id="IPR005178">
    <property type="entry name" value="Ostalpha/TMEM184C"/>
</dbReference>
<keyword evidence="2 6" id="KW-0812">Transmembrane</keyword>
<feature type="compositionally biased region" description="Basic and acidic residues" evidence="5">
    <location>
        <begin position="467"/>
        <end position="478"/>
    </location>
</feature>
<feature type="transmembrane region" description="Helical" evidence="6">
    <location>
        <begin position="245"/>
        <end position="265"/>
    </location>
</feature>
<evidence type="ECO:0000313" key="8">
    <source>
        <dbReference type="Proteomes" id="UP000800092"/>
    </source>
</evidence>
<feature type="compositionally biased region" description="Polar residues" evidence="5">
    <location>
        <begin position="386"/>
        <end position="397"/>
    </location>
</feature>
<accession>A0A6A6HEI4</accession>
<feature type="transmembrane region" description="Helical" evidence="6">
    <location>
        <begin position="116"/>
        <end position="134"/>
    </location>
</feature>
<reference evidence="7" key="1">
    <citation type="journal article" date="2020" name="Stud. Mycol.">
        <title>101 Dothideomycetes genomes: a test case for predicting lifestyles and emergence of pathogens.</title>
        <authorList>
            <person name="Haridas S."/>
            <person name="Albert R."/>
            <person name="Binder M."/>
            <person name="Bloem J."/>
            <person name="Labutti K."/>
            <person name="Salamov A."/>
            <person name="Andreopoulos B."/>
            <person name="Baker S."/>
            <person name="Barry K."/>
            <person name="Bills G."/>
            <person name="Bluhm B."/>
            <person name="Cannon C."/>
            <person name="Castanera R."/>
            <person name="Culley D."/>
            <person name="Daum C."/>
            <person name="Ezra D."/>
            <person name="Gonzalez J."/>
            <person name="Henrissat B."/>
            <person name="Kuo A."/>
            <person name="Liang C."/>
            <person name="Lipzen A."/>
            <person name="Lutzoni F."/>
            <person name="Magnuson J."/>
            <person name="Mondo S."/>
            <person name="Nolan M."/>
            <person name="Ohm R."/>
            <person name="Pangilinan J."/>
            <person name="Park H.-J."/>
            <person name="Ramirez L."/>
            <person name="Alfaro M."/>
            <person name="Sun H."/>
            <person name="Tritt A."/>
            <person name="Yoshinaga Y."/>
            <person name="Zwiers L.-H."/>
            <person name="Turgeon B."/>
            <person name="Goodwin S."/>
            <person name="Spatafora J."/>
            <person name="Crous P."/>
            <person name="Grigoriev I."/>
        </authorList>
    </citation>
    <scope>NUCLEOTIDE SEQUENCE</scope>
    <source>
        <strain evidence="7">Tuck. ex Michener</strain>
    </source>
</reference>
<keyword evidence="8" id="KW-1185">Reference proteome</keyword>
<dbReference type="PANTHER" id="PTHR23423">
    <property type="entry name" value="ORGANIC SOLUTE TRANSPORTER-RELATED"/>
    <property type="match status" value="1"/>
</dbReference>
<organism evidence="7 8">
    <name type="scientific">Viridothelium virens</name>
    <name type="common">Speckled blister lichen</name>
    <name type="synonym">Trypethelium virens</name>
    <dbReference type="NCBI Taxonomy" id="1048519"/>
    <lineage>
        <taxon>Eukaryota</taxon>
        <taxon>Fungi</taxon>
        <taxon>Dikarya</taxon>
        <taxon>Ascomycota</taxon>
        <taxon>Pezizomycotina</taxon>
        <taxon>Dothideomycetes</taxon>
        <taxon>Dothideomycetes incertae sedis</taxon>
        <taxon>Trypetheliales</taxon>
        <taxon>Trypetheliaceae</taxon>
        <taxon>Viridothelium</taxon>
    </lineage>
</organism>
<name>A0A6A6HEI4_VIRVR</name>
<evidence type="ECO:0000256" key="6">
    <source>
        <dbReference type="SAM" id="Phobius"/>
    </source>
</evidence>
<sequence>MPSLALLQQLHPRLLDSSTAGTQCARPQPNDVGAPLRSGGSLTLHQLMIDVSAVCLVLTVISSVLLSWTHLHRYTAPQEQRQILRTVNLPVFYCFFNFLALCFYNDYLYIEPIGGIYEAFTVAALFFLVLEWVCPDGVDREQYFDKLECRDRKGNPIPGGSLQWFQRIWSTTLQYPLTKTIITVIQIITQYYGVYCENSFSPKHAHLWLTLIDVLFVGGALGATIRFYRRLAKDIDPVHKGRPKFFSYIGIIAFQVLQGIIFHLLNGKLFSPSATATYNDINFGVPSFMTCIEAVIFSLIFHWSYSASEYRESHRHDRLGGPARRVTTFKAILDALNLADIVAGTFVAMQLLFIRVKSRYGGSAPPMRQKTLRLEEDNMHLEPLANQRQRGYSNTSRDGSEYEAPPYPPPVSHETTGMPAKPHAASDPSPPGRTQTFRADHIRPQVTRQDSTAYERVAFPREPSPNEDLRAQKPHEIY</sequence>
<feature type="region of interest" description="Disordered" evidence="5">
    <location>
        <begin position="381"/>
        <end position="478"/>
    </location>
</feature>
<gene>
    <name evidence="7" type="ORF">EV356DRAFT_443564</name>
</gene>
<keyword evidence="4 6" id="KW-0472">Membrane</keyword>
<evidence type="ECO:0000256" key="2">
    <source>
        <dbReference type="ARBA" id="ARBA00022692"/>
    </source>
</evidence>
<dbReference type="SMART" id="SM01417">
    <property type="entry name" value="Solute_trans_a"/>
    <property type="match status" value="1"/>
</dbReference>
<keyword evidence="3 6" id="KW-1133">Transmembrane helix</keyword>
<evidence type="ECO:0000256" key="1">
    <source>
        <dbReference type="ARBA" id="ARBA00004141"/>
    </source>
</evidence>
<comment type="subcellular location">
    <subcellularLocation>
        <location evidence="1">Membrane</location>
        <topology evidence="1">Multi-pass membrane protein</topology>
    </subcellularLocation>
</comment>
<feature type="transmembrane region" description="Helical" evidence="6">
    <location>
        <begin position="285"/>
        <end position="305"/>
    </location>
</feature>
<dbReference type="Pfam" id="PF03619">
    <property type="entry name" value="Solute_trans_a"/>
    <property type="match status" value="1"/>
</dbReference>
<dbReference type="GO" id="GO:0016020">
    <property type="term" value="C:membrane"/>
    <property type="evidence" value="ECO:0007669"/>
    <property type="project" value="UniProtKB-SubCell"/>
</dbReference>
<feature type="transmembrane region" description="Helical" evidence="6">
    <location>
        <begin position="89"/>
        <end position="110"/>
    </location>
</feature>
<feature type="transmembrane region" description="Helical" evidence="6">
    <location>
        <begin position="47"/>
        <end position="68"/>
    </location>
</feature>